<name>A0AAE3M6H2_9BACT</name>
<evidence type="ECO:0000313" key="1">
    <source>
        <dbReference type="EMBL" id="MCW3788099.1"/>
    </source>
</evidence>
<proteinExistence type="predicted"/>
<reference evidence="1" key="1">
    <citation type="submission" date="2022-10" db="EMBL/GenBank/DDBJ databases">
        <authorList>
            <person name="Yu W.X."/>
        </authorList>
    </citation>
    <scope>NUCLEOTIDE SEQUENCE</scope>
    <source>
        <strain evidence="1">AAT</strain>
    </source>
</reference>
<sequence>MNEQEPDLNKVYQKIQELLSKKGQAITVLEEQVDVEMQREYFNFSKELSKNLDKNLVLKEKDLLFEETTSYEKKKELLSSLAKIDNPEAFRAIETFKDIEDEDLKQWTTLAMQESKMVLETSLLGETPIFISTGLGGRGNKLRYFVVLVNNEDQDFLEWQQSLVQKELDYAIKEVDGETESVDFDVDKVLVKALLPIDKSVKDVFTKAINECNELGNFLMKSFIVTNIKILDSTEIDKLVQEYRSKDKEPESEA</sequence>
<gene>
    <name evidence="1" type="ORF">OM075_16600</name>
</gene>
<protein>
    <submittedName>
        <fullName evidence="1">Uncharacterized protein</fullName>
    </submittedName>
</protein>
<organism evidence="1 2">
    <name type="scientific">Plebeiibacterium sediminum</name>
    <dbReference type="NCBI Taxonomy" id="2992112"/>
    <lineage>
        <taxon>Bacteria</taxon>
        <taxon>Pseudomonadati</taxon>
        <taxon>Bacteroidota</taxon>
        <taxon>Bacteroidia</taxon>
        <taxon>Marinilabiliales</taxon>
        <taxon>Marinilabiliaceae</taxon>
        <taxon>Plebeiibacterium</taxon>
    </lineage>
</organism>
<keyword evidence="2" id="KW-1185">Reference proteome</keyword>
<evidence type="ECO:0000313" key="2">
    <source>
        <dbReference type="Proteomes" id="UP001209229"/>
    </source>
</evidence>
<dbReference type="Proteomes" id="UP001209229">
    <property type="component" value="Unassembled WGS sequence"/>
</dbReference>
<dbReference type="AlphaFoldDB" id="A0AAE3M6H2"/>
<comment type="caution">
    <text evidence="1">The sequence shown here is derived from an EMBL/GenBank/DDBJ whole genome shotgun (WGS) entry which is preliminary data.</text>
</comment>
<accession>A0AAE3M6H2</accession>
<dbReference type="RefSeq" id="WP_301191659.1">
    <property type="nucleotide sequence ID" value="NZ_JAPDPJ010000044.1"/>
</dbReference>
<dbReference type="EMBL" id="JAPDPJ010000044">
    <property type="protein sequence ID" value="MCW3788099.1"/>
    <property type="molecule type" value="Genomic_DNA"/>
</dbReference>